<dbReference type="PANTHER" id="PTHR21028:SF2">
    <property type="entry name" value="CYTH DOMAIN-CONTAINING PROTEIN"/>
    <property type="match status" value="1"/>
</dbReference>
<dbReference type="PANTHER" id="PTHR21028">
    <property type="entry name" value="SI:CH211-156B7.4"/>
    <property type="match status" value="1"/>
</dbReference>
<dbReference type="SUPFAM" id="SSF55154">
    <property type="entry name" value="CYTH-like phosphatases"/>
    <property type="match status" value="1"/>
</dbReference>
<name>A0A517NLX0_9BACT</name>
<dbReference type="NCBIfam" id="TIGR00318">
    <property type="entry name" value="cyaB"/>
    <property type="match status" value="1"/>
</dbReference>
<dbReference type="PROSITE" id="PS51707">
    <property type="entry name" value="CYTH"/>
    <property type="match status" value="1"/>
</dbReference>
<proteinExistence type="predicted"/>
<keyword evidence="3" id="KW-1185">Reference proteome</keyword>
<dbReference type="EMBL" id="CP036526">
    <property type="protein sequence ID" value="QDT08118.1"/>
    <property type="molecule type" value="Genomic_DNA"/>
</dbReference>
<feature type="domain" description="CYTH" evidence="1">
    <location>
        <begin position="4"/>
        <end position="193"/>
    </location>
</feature>
<dbReference type="InterPro" id="IPR023577">
    <property type="entry name" value="CYTH_domain"/>
</dbReference>
<dbReference type="Pfam" id="PF01928">
    <property type="entry name" value="CYTH"/>
    <property type="match status" value="1"/>
</dbReference>
<dbReference type="InterPro" id="IPR033469">
    <property type="entry name" value="CYTH-like_dom_sf"/>
</dbReference>
<dbReference type="RefSeq" id="WP_145415715.1">
    <property type="nucleotide sequence ID" value="NZ_CP036526.1"/>
</dbReference>
<reference evidence="2 3" key="1">
    <citation type="submission" date="2019-02" db="EMBL/GenBank/DDBJ databases">
        <title>Deep-cultivation of Planctomycetes and their phenomic and genomic characterization uncovers novel biology.</title>
        <authorList>
            <person name="Wiegand S."/>
            <person name="Jogler M."/>
            <person name="Boedeker C."/>
            <person name="Pinto D."/>
            <person name="Vollmers J."/>
            <person name="Rivas-Marin E."/>
            <person name="Kohn T."/>
            <person name="Peeters S.H."/>
            <person name="Heuer A."/>
            <person name="Rast P."/>
            <person name="Oberbeckmann S."/>
            <person name="Bunk B."/>
            <person name="Jeske O."/>
            <person name="Meyerdierks A."/>
            <person name="Storesund J.E."/>
            <person name="Kallscheuer N."/>
            <person name="Luecker S."/>
            <person name="Lage O.M."/>
            <person name="Pohl T."/>
            <person name="Merkel B.J."/>
            <person name="Hornburger P."/>
            <person name="Mueller R.-W."/>
            <person name="Bruemmer F."/>
            <person name="Labrenz M."/>
            <person name="Spormann A.M."/>
            <person name="Op den Camp H."/>
            <person name="Overmann J."/>
            <person name="Amann R."/>
            <person name="Jetten M.S.M."/>
            <person name="Mascher T."/>
            <person name="Medema M.H."/>
            <person name="Devos D.P."/>
            <person name="Kaster A.-K."/>
            <person name="Ovreas L."/>
            <person name="Rohde M."/>
            <person name="Galperin M.Y."/>
            <person name="Jogler C."/>
        </authorList>
    </citation>
    <scope>NUCLEOTIDE SEQUENCE [LARGE SCALE GENOMIC DNA]</scope>
    <source>
        <strain evidence="2 3">K23_9</strain>
    </source>
</reference>
<gene>
    <name evidence="2" type="ORF">K239x_00490</name>
</gene>
<dbReference type="CDD" id="cd07890">
    <property type="entry name" value="CYTH-like_AC_IV-like"/>
    <property type="match status" value="1"/>
</dbReference>
<dbReference type="InterPro" id="IPR008173">
    <property type="entry name" value="Adenylyl_cyclase_CyaB"/>
</dbReference>
<evidence type="ECO:0000313" key="2">
    <source>
        <dbReference type="EMBL" id="QDT08118.1"/>
    </source>
</evidence>
<dbReference type="AlphaFoldDB" id="A0A517NLX0"/>
<sequence>MNNAIEVEQKYHVDEADVLQHRLVALGATEQPFQEHADTYFNHPCRDFAQTHEALRIRYSNGMPLITYKGTKLPGAVKARRELEWRLDPGDVDGSQMQTLLDLLGFRRVATVKKDRRSFLLAKNDHEFTVTIDHVHALGWFSEIELVIESHNDQQVSQQETRIADARARILELAPELGLHRDEPRSYLRMLLESPSN</sequence>
<evidence type="ECO:0000313" key="3">
    <source>
        <dbReference type="Proteomes" id="UP000319817"/>
    </source>
</evidence>
<accession>A0A517NLX0</accession>
<organism evidence="2 3">
    <name type="scientific">Stieleria marina</name>
    <dbReference type="NCBI Taxonomy" id="1930275"/>
    <lineage>
        <taxon>Bacteria</taxon>
        <taxon>Pseudomonadati</taxon>
        <taxon>Planctomycetota</taxon>
        <taxon>Planctomycetia</taxon>
        <taxon>Pirellulales</taxon>
        <taxon>Pirellulaceae</taxon>
        <taxon>Stieleria</taxon>
    </lineage>
</organism>
<dbReference type="SMART" id="SM01118">
    <property type="entry name" value="CYTH"/>
    <property type="match status" value="1"/>
</dbReference>
<evidence type="ECO:0000259" key="1">
    <source>
        <dbReference type="PROSITE" id="PS51707"/>
    </source>
</evidence>
<dbReference type="Proteomes" id="UP000319817">
    <property type="component" value="Chromosome"/>
</dbReference>
<dbReference type="Gene3D" id="2.40.320.10">
    <property type="entry name" value="Hypothetical Protein Pfu-838710-001"/>
    <property type="match status" value="1"/>
</dbReference>
<dbReference type="OrthoDB" id="269802at2"/>
<protein>
    <submittedName>
        <fullName evidence="2">CYTH domain protein</fullName>
    </submittedName>
</protein>